<feature type="domain" description="AB hydrolase-1" evidence="2">
    <location>
        <begin position="30"/>
        <end position="266"/>
    </location>
</feature>
<organism evidence="3 4">
    <name type="scientific">Actinokineospora spheciospongiae</name>
    <dbReference type="NCBI Taxonomy" id="909613"/>
    <lineage>
        <taxon>Bacteria</taxon>
        <taxon>Bacillati</taxon>
        <taxon>Actinomycetota</taxon>
        <taxon>Actinomycetes</taxon>
        <taxon>Pseudonocardiales</taxon>
        <taxon>Pseudonocardiaceae</taxon>
        <taxon>Actinokineospora</taxon>
    </lineage>
</organism>
<proteinExistence type="predicted"/>
<dbReference type="InterPro" id="IPR029058">
    <property type="entry name" value="AB_hydrolase_fold"/>
</dbReference>
<dbReference type="STRING" id="909613.UO65_5406"/>
<evidence type="ECO:0000313" key="4">
    <source>
        <dbReference type="Proteomes" id="UP000019277"/>
    </source>
</evidence>
<protein>
    <submittedName>
        <fullName evidence="3">Putative hydrolase</fullName>
    </submittedName>
</protein>
<dbReference type="Proteomes" id="UP000019277">
    <property type="component" value="Unassembled WGS sequence"/>
</dbReference>
<feature type="compositionally biased region" description="Basic and acidic residues" evidence="1">
    <location>
        <begin position="66"/>
        <end position="78"/>
    </location>
</feature>
<dbReference type="PATRIC" id="fig|909613.9.peg.5400"/>
<dbReference type="SUPFAM" id="SSF53474">
    <property type="entry name" value="alpha/beta-Hydrolases"/>
    <property type="match status" value="1"/>
</dbReference>
<keyword evidence="4" id="KW-1185">Reference proteome</keyword>
<accession>W7ISB2</accession>
<dbReference type="InterPro" id="IPR000073">
    <property type="entry name" value="AB_hydrolase_1"/>
</dbReference>
<sequence>MNGTTTVTGSTLRVPDGELYFERRGSGPLVVLVGAPMDAHPFAGLADLLAPDHTVLTTDPRGINRSRLDDPERDSTPEQRADDLARLIRHADAGPAVVLGSSGGAVSALALAQAEPGLCRVVIAHEPPLTRLLDDHEDLRAKTEDIIATHRAGDPLAAGRKFLALANLDLPEEFILEMFGGSRTPQEVADADYQNNHMLRPTTAWFPDLDALRASPVRLLVGLGEDSTGELCERTSVALAAALSTTPTYFPGGHVGFAEDPTAFAARLREVIAG</sequence>
<keyword evidence="3" id="KW-0378">Hydrolase</keyword>
<dbReference type="Pfam" id="PF12697">
    <property type="entry name" value="Abhydrolase_6"/>
    <property type="match status" value="1"/>
</dbReference>
<dbReference type="RefSeq" id="WP_035287682.1">
    <property type="nucleotide sequence ID" value="NZ_AYXG01000209.1"/>
</dbReference>
<dbReference type="OrthoDB" id="3210164at2"/>
<evidence type="ECO:0000259" key="2">
    <source>
        <dbReference type="Pfam" id="PF12697"/>
    </source>
</evidence>
<gene>
    <name evidence="3" type="ORF">UO65_5406</name>
</gene>
<dbReference type="Gene3D" id="3.40.50.1820">
    <property type="entry name" value="alpha/beta hydrolase"/>
    <property type="match status" value="1"/>
</dbReference>
<evidence type="ECO:0000313" key="3">
    <source>
        <dbReference type="EMBL" id="EWC59316.1"/>
    </source>
</evidence>
<evidence type="ECO:0000256" key="1">
    <source>
        <dbReference type="SAM" id="MobiDB-lite"/>
    </source>
</evidence>
<reference evidence="3 4" key="1">
    <citation type="journal article" date="2014" name="Genome Announc.">
        <title>Draft Genome Sequence of the Antitrypanosomally Active Sponge-Associated Bacterium Actinokineospora sp. Strain EG49.</title>
        <authorList>
            <person name="Harjes J."/>
            <person name="Ryu T."/>
            <person name="Abdelmohsen U.R."/>
            <person name="Moitinho-Silva L."/>
            <person name="Horn H."/>
            <person name="Ravasi T."/>
            <person name="Hentschel U."/>
        </authorList>
    </citation>
    <scope>NUCLEOTIDE SEQUENCE [LARGE SCALE GENOMIC DNA]</scope>
    <source>
        <strain evidence="3 4">EG49</strain>
    </source>
</reference>
<dbReference type="eggNOG" id="COG0596">
    <property type="taxonomic scope" value="Bacteria"/>
</dbReference>
<comment type="caution">
    <text evidence="3">The sequence shown here is derived from an EMBL/GenBank/DDBJ whole genome shotgun (WGS) entry which is preliminary data.</text>
</comment>
<dbReference type="AlphaFoldDB" id="W7ISB2"/>
<dbReference type="EMBL" id="AYXG01000209">
    <property type="protein sequence ID" value="EWC59316.1"/>
    <property type="molecule type" value="Genomic_DNA"/>
</dbReference>
<dbReference type="GO" id="GO:0016787">
    <property type="term" value="F:hydrolase activity"/>
    <property type="evidence" value="ECO:0007669"/>
    <property type="project" value="UniProtKB-KW"/>
</dbReference>
<feature type="region of interest" description="Disordered" evidence="1">
    <location>
        <begin position="57"/>
        <end position="78"/>
    </location>
</feature>
<name>W7ISB2_9PSEU</name>